<evidence type="ECO:0000256" key="1">
    <source>
        <dbReference type="ARBA" id="ARBA00003239"/>
    </source>
</evidence>
<evidence type="ECO:0000256" key="6">
    <source>
        <dbReference type="HAMAP-Rule" id="MF_00531"/>
    </source>
</evidence>
<protein>
    <recommendedName>
        <fullName evidence="5 6">Small ribosomal subunit protein uS19</fullName>
    </recommendedName>
</protein>
<keyword evidence="6" id="KW-0694">RNA-binding</keyword>
<dbReference type="NCBIfam" id="TIGR01025">
    <property type="entry name" value="uS19_arch"/>
    <property type="match status" value="1"/>
</dbReference>
<dbReference type="PROSITE" id="PS00323">
    <property type="entry name" value="RIBOSOMAL_S19"/>
    <property type="match status" value="1"/>
</dbReference>
<evidence type="ECO:0000256" key="5">
    <source>
        <dbReference type="ARBA" id="ARBA00035163"/>
    </source>
</evidence>
<accession>A0A484ICL2</accession>
<dbReference type="Pfam" id="PF00203">
    <property type="entry name" value="Ribosomal_S19"/>
    <property type="match status" value="1"/>
</dbReference>
<dbReference type="Proteomes" id="UP000294299">
    <property type="component" value="Chromosome NFRAN"/>
</dbReference>
<dbReference type="PANTHER" id="PTHR11880">
    <property type="entry name" value="RIBOSOMAL PROTEIN S19P FAMILY MEMBER"/>
    <property type="match status" value="1"/>
</dbReference>
<dbReference type="AlphaFoldDB" id="A0A484ICL2"/>
<organism evidence="8 9">
    <name type="scientific">Candidatus Nitrosocosmicus franklandianus</name>
    <dbReference type="NCBI Taxonomy" id="1798806"/>
    <lineage>
        <taxon>Archaea</taxon>
        <taxon>Nitrososphaerota</taxon>
        <taxon>Nitrososphaeria</taxon>
        <taxon>Nitrososphaerales</taxon>
        <taxon>Nitrososphaeraceae</taxon>
        <taxon>Candidatus Nitrosocosmicus</taxon>
    </lineage>
</organism>
<evidence type="ECO:0000256" key="7">
    <source>
        <dbReference type="RuleBase" id="RU003485"/>
    </source>
</evidence>
<dbReference type="GO" id="GO:0006412">
    <property type="term" value="P:translation"/>
    <property type="evidence" value="ECO:0007669"/>
    <property type="project" value="UniProtKB-UniRule"/>
</dbReference>
<gene>
    <name evidence="8" type="primary">rps</name>
    <name evidence="6" type="synonym">rps19p</name>
    <name evidence="8" type="ORF">NFRAN_3176</name>
</gene>
<evidence type="ECO:0000256" key="3">
    <source>
        <dbReference type="ARBA" id="ARBA00022980"/>
    </source>
</evidence>
<dbReference type="InterPro" id="IPR023575">
    <property type="entry name" value="Ribosomal_uS19_SF"/>
</dbReference>
<evidence type="ECO:0000256" key="4">
    <source>
        <dbReference type="ARBA" id="ARBA00023274"/>
    </source>
</evidence>
<dbReference type="Gene3D" id="3.30.860.10">
    <property type="entry name" value="30s Ribosomal Protein S19, Chain A"/>
    <property type="match status" value="1"/>
</dbReference>
<keyword evidence="4 6" id="KW-0687">Ribonucleoprotein</keyword>
<dbReference type="InterPro" id="IPR002222">
    <property type="entry name" value="Ribosomal_uS19"/>
</dbReference>
<keyword evidence="9" id="KW-1185">Reference proteome</keyword>
<dbReference type="PRINTS" id="PR00975">
    <property type="entry name" value="RIBOSOMALS19"/>
</dbReference>
<dbReference type="InterPro" id="IPR005713">
    <property type="entry name" value="Ribosomal_uS19_euk/arc"/>
</dbReference>
<comment type="similarity">
    <text evidence="2 6 7">Belongs to the universal ribosomal protein uS19 family.</text>
</comment>
<dbReference type="GO" id="GO:0003735">
    <property type="term" value="F:structural constituent of ribosome"/>
    <property type="evidence" value="ECO:0007669"/>
    <property type="project" value="UniProtKB-UniRule"/>
</dbReference>
<dbReference type="GO" id="GO:0019843">
    <property type="term" value="F:rRNA binding"/>
    <property type="evidence" value="ECO:0007669"/>
    <property type="project" value="UniProtKB-UniRule"/>
</dbReference>
<reference evidence="8 9" key="1">
    <citation type="submission" date="2019-02" db="EMBL/GenBank/DDBJ databases">
        <authorList>
            <person name="Lehtovirta-Morley E L."/>
        </authorList>
    </citation>
    <scope>NUCLEOTIDE SEQUENCE [LARGE SCALE GENOMIC DNA]</scope>
    <source>
        <strain evidence="8">NFRAN1</strain>
    </source>
</reference>
<dbReference type="NCBIfam" id="NF003121">
    <property type="entry name" value="PRK04038.1"/>
    <property type="match status" value="1"/>
</dbReference>
<evidence type="ECO:0000313" key="8">
    <source>
        <dbReference type="EMBL" id="VFJ15494.1"/>
    </source>
</evidence>
<proteinExistence type="inferred from homology"/>
<dbReference type="EMBL" id="LR216287">
    <property type="protein sequence ID" value="VFJ15494.1"/>
    <property type="molecule type" value="Genomic_DNA"/>
</dbReference>
<dbReference type="InterPro" id="IPR020934">
    <property type="entry name" value="Ribosomal_uS19_CS"/>
</dbReference>
<comment type="function">
    <text evidence="1 6">Protein S19 forms a complex with S13 that binds strongly to the 16S ribosomal RNA.</text>
</comment>
<sequence length="135" mass="15553">MAREFKFKGYSGDQIQKLSIETLMPLLNSRQRRSLDRRLSTYMNDEKRKFREDLKLARDGKLNGQLKTHLRDMIILPDMIGLTVLVHNGKEFISYTIKPEMVGHYLGEYAITNKRVQHGAPGVGSSRSSLYVPLK</sequence>
<name>A0A484ICL2_9ARCH</name>
<dbReference type="PIRSF" id="PIRSF002144">
    <property type="entry name" value="Ribosomal_S19"/>
    <property type="match status" value="1"/>
</dbReference>
<dbReference type="KEGG" id="nfn:NFRAN_3176"/>
<dbReference type="OrthoDB" id="30559at2157"/>
<dbReference type="GO" id="GO:0022627">
    <property type="term" value="C:cytosolic small ribosomal subunit"/>
    <property type="evidence" value="ECO:0007669"/>
    <property type="project" value="UniProtKB-UniRule"/>
</dbReference>
<keyword evidence="3 6" id="KW-0689">Ribosomal protein</keyword>
<keyword evidence="6" id="KW-0699">rRNA-binding</keyword>
<dbReference type="SUPFAM" id="SSF54570">
    <property type="entry name" value="Ribosomal protein S19"/>
    <property type="match status" value="1"/>
</dbReference>
<dbReference type="GeneID" id="39422269"/>
<dbReference type="GO" id="GO:0000028">
    <property type="term" value="P:ribosomal small subunit assembly"/>
    <property type="evidence" value="ECO:0007669"/>
    <property type="project" value="TreeGrafter"/>
</dbReference>
<dbReference type="HAMAP" id="MF_00531">
    <property type="entry name" value="Ribosomal_uS19"/>
    <property type="match status" value="1"/>
</dbReference>
<evidence type="ECO:0000313" key="9">
    <source>
        <dbReference type="Proteomes" id="UP000294299"/>
    </source>
</evidence>
<evidence type="ECO:0000256" key="2">
    <source>
        <dbReference type="ARBA" id="ARBA00007345"/>
    </source>
</evidence>
<dbReference type="RefSeq" id="WP_134485482.1">
    <property type="nucleotide sequence ID" value="NZ_LR216287.1"/>
</dbReference>
<dbReference type="PANTHER" id="PTHR11880:SF2">
    <property type="entry name" value="SMALL RIBOSOMAL SUBUNIT PROTEIN US19"/>
    <property type="match status" value="1"/>
</dbReference>